<gene>
    <name evidence="1" type="ORF">MNOR_LOCUS41294</name>
</gene>
<proteinExistence type="predicted"/>
<accession>A0AAV2SWM3</accession>
<dbReference type="GO" id="GO:0051256">
    <property type="term" value="P:mitotic spindle midzone assembly"/>
    <property type="evidence" value="ECO:0007669"/>
    <property type="project" value="TreeGrafter"/>
</dbReference>
<dbReference type="InterPro" id="IPR007145">
    <property type="entry name" value="MAP65_Ase1_PRC1"/>
</dbReference>
<organism evidence="1 2">
    <name type="scientific">Meganyctiphanes norvegica</name>
    <name type="common">Northern krill</name>
    <name type="synonym">Thysanopoda norvegica</name>
    <dbReference type="NCBI Taxonomy" id="48144"/>
    <lineage>
        <taxon>Eukaryota</taxon>
        <taxon>Metazoa</taxon>
        <taxon>Ecdysozoa</taxon>
        <taxon>Arthropoda</taxon>
        <taxon>Crustacea</taxon>
        <taxon>Multicrustacea</taxon>
        <taxon>Malacostraca</taxon>
        <taxon>Eumalacostraca</taxon>
        <taxon>Eucarida</taxon>
        <taxon>Euphausiacea</taxon>
        <taxon>Euphausiidae</taxon>
        <taxon>Meganyctiphanes</taxon>
    </lineage>
</organism>
<reference evidence="1 2" key="1">
    <citation type="submission" date="2024-05" db="EMBL/GenBank/DDBJ databases">
        <authorList>
            <person name="Wallberg A."/>
        </authorList>
    </citation>
    <scope>NUCLEOTIDE SEQUENCE [LARGE SCALE GENOMIC DNA]</scope>
</reference>
<dbReference type="PANTHER" id="PTHR19321">
    <property type="entry name" value="PROTEIN REGULATOR OF CYTOKINESIS 1 PRC1-RELATED"/>
    <property type="match status" value="1"/>
</dbReference>
<dbReference type="Pfam" id="PF03999">
    <property type="entry name" value="MAP65_ASE1"/>
    <property type="match status" value="1"/>
</dbReference>
<evidence type="ECO:0000313" key="1">
    <source>
        <dbReference type="EMBL" id="CAL4247342.1"/>
    </source>
</evidence>
<dbReference type="EMBL" id="CAXKWB010147597">
    <property type="protein sequence ID" value="CAL4247342.1"/>
    <property type="molecule type" value="Genomic_DNA"/>
</dbReference>
<feature type="non-terminal residue" evidence="1">
    <location>
        <position position="135"/>
    </location>
</feature>
<name>A0AAV2SWM3_MEGNR</name>
<dbReference type="AlphaFoldDB" id="A0AAV2SWM3"/>
<dbReference type="PANTHER" id="PTHR19321:SF41">
    <property type="entry name" value="FASCETTO-RELATED"/>
    <property type="match status" value="1"/>
</dbReference>
<keyword evidence="2" id="KW-1185">Reference proteome</keyword>
<dbReference type="Gene3D" id="1.20.58.1520">
    <property type="match status" value="1"/>
</dbReference>
<dbReference type="GO" id="GO:0005737">
    <property type="term" value="C:cytoplasm"/>
    <property type="evidence" value="ECO:0007669"/>
    <property type="project" value="TreeGrafter"/>
</dbReference>
<evidence type="ECO:0000313" key="2">
    <source>
        <dbReference type="Proteomes" id="UP001497623"/>
    </source>
</evidence>
<protein>
    <submittedName>
        <fullName evidence="1">Uncharacterized protein</fullName>
    </submittedName>
</protein>
<sequence>FSRIDLSEEYSESVLDAHDAEVQRLRDYYSENEHIFKKIKLHQELWNRLNNLEEHANDPNRLFGNRGGSLLEEEKERKVLQKKLPKVQHEITELLLAWEGVHKRPFLVMGQPLEEFITSQWEERNELKLQEKIER</sequence>
<comment type="caution">
    <text evidence="1">The sequence shown here is derived from an EMBL/GenBank/DDBJ whole genome shotgun (WGS) entry which is preliminary data.</text>
</comment>
<dbReference type="GO" id="GO:0008017">
    <property type="term" value="F:microtubule binding"/>
    <property type="evidence" value="ECO:0007669"/>
    <property type="project" value="InterPro"/>
</dbReference>
<dbReference type="GO" id="GO:1990023">
    <property type="term" value="C:mitotic spindle midzone"/>
    <property type="evidence" value="ECO:0007669"/>
    <property type="project" value="TreeGrafter"/>
</dbReference>
<dbReference type="Proteomes" id="UP001497623">
    <property type="component" value="Unassembled WGS sequence"/>
</dbReference>
<feature type="non-terminal residue" evidence="1">
    <location>
        <position position="1"/>
    </location>
</feature>